<evidence type="ECO:0000256" key="1">
    <source>
        <dbReference type="SAM" id="MobiDB-lite"/>
    </source>
</evidence>
<feature type="compositionally biased region" description="Polar residues" evidence="1">
    <location>
        <begin position="125"/>
        <end position="134"/>
    </location>
</feature>
<feature type="compositionally biased region" description="Basic residues" evidence="1">
    <location>
        <begin position="56"/>
        <end position="67"/>
    </location>
</feature>
<feature type="region of interest" description="Disordered" evidence="1">
    <location>
        <begin position="384"/>
        <end position="403"/>
    </location>
</feature>
<proteinExistence type="predicted"/>
<dbReference type="EMBL" id="CP034457">
    <property type="protein sequence ID" value="QBM87725.1"/>
    <property type="molecule type" value="Genomic_DNA"/>
</dbReference>
<feature type="region of interest" description="Disordered" evidence="1">
    <location>
        <begin position="446"/>
        <end position="469"/>
    </location>
</feature>
<evidence type="ECO:0000313" key="3">
    <source>
        <dbReference type="Proteomes" id="UP000292447"/>
    </source>
</evidence>
<feature type="compositionally biased region" description="Basic residues" evidence="1">
    <location>
        <begin position="24"/>
        <end position="33"/>
    </location>
</feature>
<name>A0A4P6XMD7_9ASCO</name>
<dbReference type="AlphaFoldDB" id="A0A4P6XMD7"/>
<organism evidence="2 3">
    <name type="scientific">Metschnikowia aff. pulcherrima</name>
    <dbReference type="NCBI Taxonomy" id="2163413"/>
    <lineage>
        <taxon>Eukaryota</taxon>
        <taxon>Fungi</taxon>
        <taxon>Dikarya</taxon>
        <taxon>Ascomycota</taxon>
        <taxon>Saccharomycotina</taxon>
        <taxon>Pichiomycetes</taxon>
        <taxon>Metschnikowiaceae</taxon>
        <taxon>Metschnikowia</taxon>
    </lineage>
</organism>
<protein>
    <submittedName>
        <fullName evidence="2">Uncharacterized protein</fullName>
    </submittedName>
</protein>
<keyword evidence="3" id="KW-1185">Reference proteome</keyword>
<feature type="compositionally biased region" description="Basic and acidic residues" evidence="1">
    <location>
        <begin position="181"/>
        <end position="191"/>
    </location>
</feature>
<evidence type="ECO:0000313" key="2">
    <source>
        <dbReference type="EMBL" id="QBM87725.1"/>
    </source>
</evidence>
<feature type="region of interest" description="Disordered" evidence="1">
    <location>
        <begin position="320"/>
        <end position="361"/>
    </location>
</feature>
<sequence>MRFIDRFKPGKNAFVSSEAGPIPKRLKSKRGSKKRFFFGCKKSEAPSLSRVASRSSSKRKKSLKKNVRNINPSSKEGEPLALKTSITRAANGASGTLSRSASRKKGGSMKRNSSGHGSIRKANGKQPNNSTNVETPLPKEETAAENTGPDYPLPSLEPVRDSGMLANGSGSDTSDETSVDVPEHQHQQSKDNKGFLNAIAEKLVLAQQTQSLSDLEYEDYQDYEAYEDLQDSVRLQNAAAKLSRKSSIVSVHYSSCSGTNVVQANDNTSLKSLNSLVQDLDGLASVYGADPADRGLDDNITIKSHKSVRNGLTRIEHFSVSRKPSVKPSKKGSVAQGDAIVEKETEAEPEAATLENEPPREYNFSFVFEDTEFEDILESINSEEPEPYAPSISGAVGDETPVGPRVSIESVLSDIQESISDAPEAPAPKGPDASASKAPEALNAPEAPEALNTGGPQFEPFDWDAFDNPPEPDARECFMLLLHRMREAKRRFAKRTKDHMEYLRRRHSNDRFRDMEGSDGTGFRMPGHENIFGNWVPLAGRDGLNYGYAGVKNPPRGPGEHRPPKQKHSASSSSLASSILPEALWFKLGLSADRDCVSVRRDFVGKTDFAVLRELHTQLKYSFTLMAYLPDALLWRKYERARSGDTSIPLSDSSTDNYPDDAGLNVTPHKQLQPPKKAKQYKEIELHLESLMLQCHGQLHDMGHGVDLAASSRINTLLQDAFKCIHRNYAVVANRLATDLICHLRDIWNNDSACFNLLKNVLTEIGRFLELSTQVEASKSTLHQARAQSAHVLQALNAIRANLGLLDLSLLHLRKESDEYVENMAQIADAATRNRDEAAKVYESFAKMTQSNMHSLEAQATAKAQLELAKEIAGFTKHKELFGPFVFDKAIDFIRKSHAAMLEVQDLLEAKMGSLQKKVDSECRKLKRNNK</sequence>
<feature type="region of interest" description="Disordered" evidence="1">
    <location>
        <begin position="421"/>
        <end position="440"/>
    </location>
</feature>
<accession>A0A4P6XMD7</accession>
<feature type="region of interest" description="Disordered" evidence="1">
    <location>
        <begin position="549"/>
        <end position="573"/>
    </location>
</feature>
<feature type="compositionally biased region" description="Polar residues" evidence="1">
    <location>
        <begin position="84"/>
        <end position="100"/>
    </location>
</feature>
<gene>
    <name evidence="2" type="ORF">METSCH_B09340</name>
</gene>
<reference evidence="3" key="1">
    <citation type="submission" date="2019-03" db="EMBL/GenBank/DDBJ databases">
        <title>Snf2 controls pulcherriminic acid biosynthesis and connects pigmentation and antifungal activity of the yeast Metschnikowia pulcherrima.</title>
        <authorList>
            <person name="Gore-Lloyd D."/>
            <person name="Sumann I."/>
            <person name="Brachmann A.O."/>
            <person name="Schneeberger K."/>
            <person name="Ortiz-Merino R.A."/>
            <person name="Moreno-Beltran M."/>
            <person name="Schlaefli M."/>
            <person name="Kirner P."/>
            <person name="Santos Kron A."/>
            <person name="Wolfe K.H."/>
            <person name="Piel J."/>
            <person name="Ahrens C.H."/>
            <person name="Henk D."/>
            <person name="Freimoser F.M."/>
        </authorList>
    </citation>
    <scope>NUCLEOTIDE SEQUENCE [LARGE SCALE GENOMIC DNA]</scope>
    <source>
        <strain evidence="3">APC 1.2</strain>
    </source>
</reference>
<dbReference type="Proteomes" id="UP000292447">
    <property type="component" value="Chromosome II"/>
</dbReference>
<feature type="region of interest" description="Disordered" evidence="1">
    <location>
        <begin position="44"/>
        <end position="191"/>
    </location>
</feature>
<feature type="region of interest" description="Disordered" evidence="1">
    <location>
        <begin position="14"/>
        <end position="33"/>
    </location>
</feature>